<evidence type="ECO:0000313" key="2">
    <source>
        <dbReference type="Proteomes" id="UP001153678"/>
    </source>
</evidence>
<sequence length="160" mass="18200">LVKFSKNLHNTANNLKIACMVLRSCYVTNASSVQKFIVLHRKITNYITVYNRVILPSASVVVQNIQDFIDTYIALSYDDFKECIENLANSAHKNQEMASYTKLLHQEILANFKNKENNVNIVLKKLEKDTDGKEDLVKAIASEEESKLAIAATFIIRDVF</sequence>
<dbReference type="EMBL" id="CAMKVN010006713">
    <property type="protein sequence ID" value="CAI2190625.1"/>
    <property type="molecule type" value="Genomic_DNA"/>
</dbReference>
<accession>A0A9W4T322</accession>
<comment type="caution">
    <text evidence="1">The sequence shown here is derived from an EMBL/GenBank/DDBJ whole genome shotgun (WGS) entry which is preliminary data.</text>
</comment>
<proteinExistence type="predicted"/>
<organism evidence="1 2">
    <name type="scientific">Funneliformis geosporum</name>
    <dbReference type="NCBI Taxonomy" id="1117311"/>
    <lineage>
        <taxon>Eukaryota</taxon>
        <taxon>Fungi</taxon>
        <taxon>Fungi incertae sedis</taxon>
        <taxon>Mucoromycota</taxon>
        <taxon>Glomeromycotina</taxon>
        <taxon>Glomeromycetes</taxon>
        <taxon>Glomerales</taxon>
        <taxon>Glomeraceae</taxon>
        <taxon>Funneliformis</taxon>
    </lineage>
</organism>
<dbReference type="OrthoDB" id="2360021at2759"/>
<feature type="non-terminal residue" evidence="1">
    <location>
        <position position="160"/>
    </location>
</feature>
<dbReference type="AlphaFoldDB" id="A0A9W4T322"/>
<dbReference type="Proteomes" id="UP001153678">
    <property type="component" value="Unassembled WGS sequence"/>
</dbReference>
<reference evidence="1" key="1">
    <citation type="submission" date="2022-08" db="EMBL/GenBank/DDBJ databases">
        <authorList>
            <person name="Kallberg Y."/>
            <person name="Tangrot J."/>
            <person name="Rosling A."/>
        </authorList>
    </citation>
    <scope>NUCLEOTIDE SEQUENCE</scope>
    <source>
        <strain evidence="1">Wild A</strain>
    </source>
</reference>
<name>A0A9W4T322_9GLOM</name>
<protein>
    <submittedName>
        <fullName evidence="1">18383_t:CDS:1</fullName>
    </submittedName>
</protein>
<evidence type="ECO:0000313" key="1">
    <source>
        <dbReference type="EMBL" id="CAI2190625.1"/>
    </source>
</evidence>
<gene>
    <name evidence="1" type="ORF">FWILDA_LOCUS14669</name>
</gene>
<keyword evidence="2" id="KW-1185">Reference proteome</keyword>